<evidence type="ECO:0000256" key="1">
    <source>
        <dbReference type="ARBA" id="ARBA00022737"/>
    </source>
</evidence>
<feature type="transmembrane region" description="Helical" evidence="4">
    <location>
        <begin position="90"/>
        <end position="108"/>
    </location>
</feature>
<name>A0A3A4QTK8_9BACT</name>
<dbReference type="SMART" id="SM00116">
    <property type="entry name" value="CBS"/>
    <property type="match status" value="2"/>
</dbReference>
<keyword evidence="4" id="KW-1133">Transmembrane helix</keyword>
<evidence type="ECO:0000256" key="4">
    <source>
        <dbReference type="SAM" id="Phobius"/>
    </source>
</evidence>
<dbReference type="InterPro" id="IPR046342">
    <property type="entry name" value="CBS_dom_sf"/>
</dbReference>
<evidence type="ECO:0000256" key="3">
    <source>
        <dbReference type="PROSITE-ProRule" id="PRU00703"/>
    </source>
</evidence>
<gene>
    <name evidence="6" type="ORF">C4541_10740</name>
</gene>
<evidence type="ECO:0000313" key="6">
    <source>
        <dbReference type="EMBL" id="RJP57164.1"/>
    </source>
</evidence>
<keyword evidence="2 3" id="KW-0129">CBS domain</keyword>
<dbReference type="PROSITE" id="PS51371">
    <property type="entry name" value="CBS"/>
    <property type="match status" value="1"/>
</dbReference>
<feature type="domain" description="CBS" evidence="5">
    <location>
        <begin position="262"/>
        <end position="320"/>
    </location>
</feature>
<comment type="caution">
    <text evidence="6">The sequence shown here is derived from an EMBL/GenBank/DDBJ whole genome shotgun (WGS) entry which is preliminary data.</text>
</comment>
<dbReference type="SUPFAM" id="SSF54631">
    <property type="entry name" value="CBS-domain pair"/>
    <property type="match status" value="1"/>
</dbReference>
<dbReference type="GO" id="GO:0005886">
    <property type="term" value="C:plasma membrane"/>
    <property type="evidence" value="ECO:0007669"/>
    <property type="project" value="TreeGrafter"/>
</dbReference>
<dbReference type="InterPro" id="IPR000644">
    <property type="entry name" value="CBS_dom"/>
</dbReference>
<dbReference type="Pfam" id="PF01595">
    <property type="entry name" value="CNNM"/>
    <property type="match status" value="1"/>
</dbReference>
<keyword evidence="1" id="KW-0677">Repeat</keyword>
<dbReference type="InterPro" id="IPR002550">
    <property type="entry name" value="CNNM"/>
</dbReference>
<reference evidence="6 7" key="1">
    <citation type="journal article" date="2017" name="ISME J.">
        <title>Energy and carbon metabolisms in a deep terrestrial subsurface fluid microbial community.</title>
        <authorList>
            <person name="Momper L."/>
            <person name="Jungbluth S.P."/>
            <person name="Lee M.D."/>
            <person name="Amend J.P."/>
        </authorList>
    </citation>
    <scope>NUCLEOTIDE SEQUENCE [LARGE SCALE GENOMIC DNA]</scope>
    <source>
        <strain evidence="6">SURF_26</strain>
    </source>
</reference>
<dbReference type="Proteomes" id="UP000266426">
    <property type="component" value="Unassembled WGS sequence"/>
</dbReference>
<protein>
    <submittedName>
        <fullName evidence="6">DUF21 domain-containing protein</fullName>
    </submittedName>
</protein>
<evidence type="ECO:0000259" key="5">
    <source>
        <dbReference type="PROSITE" id="PS51371"/>
    </source>
</evidence>
<dbReference type="Pfam" id="PF00571">
    <property type="entry name" value="CBS"/>
    <property type="match status" value="1"/>
</dbReference>
<dbReference type="AlphaFoldDB" id="A0A3A4QTK8"/>
<accession>A0A3A4QTK8</accession>
<dbReference type="PANTHER" id="PTHR22777:SF4">
    <property type="entry name" value="UPF0053 PROTEIN SLL1254"/>
    <property type="match status" value="1"/>
</dbReference>
<keyword evidence="4" id="KW-0472">Membrane</keyword>
<evidence type="ECO:0000256" key="2">
    <source>
        <dbReference type="ARBA" id="ARBA00023122"/>
    </source>
</evidence>
<proteinExistence type="predicted"/>
<sequence>MKSILIVSSLIAIVTSFLCSLAETLLLGLNPLTLNRLQSKHPSSAESWKRLKRNVARPITAILVLNTVAHTGGATVAGGAFSEIYGENNIWIFSVLFTFVVLFGTEIFPKIIGVTFRNQLAPAAGPVLEYITMMLYPLVRFSEFIFRRLTSEGESEQITTADIITLATLARSGKAINLEQENIIVNAIRLSHTLITHAVIPPERVVFIRKGDSPEAILELARKSGHSRYPVSSNNEVKNIYAFITIKKALPASKEEISSLIADAARIHTVRHTDTLMTALHTMLHHREHLLSVVDNKNQCIGIVTLEDIAGELLSADIEEFR</sequence>
<dbReference type="PANTHER" id="PTHR22777">
    <property type="entry name" value="HEMOLYSIN-RELATED"/>
    <property type="match status" value="1"/>
</dbReference>
<keyword evidence="4" id="KW-0812">Transmembrane</keyword>
<evidence type="ECO:0000313" key="7">
    <source>
        <dbReference type="Proteomes" id="UP000266426"/>
    </source>
</evidence>
<organism evidence="6 7">
    <name type="scientific">Candidatus Auribacter fodinae</name>
    <dbReference type="NCBI Taxonomy" id="2093366"/>
    <lineage>
        <taxon>Bacteria</taxon>
        <taxon>Pseudomonadati</taxon>
        <taxon>Candidatus Auribacterota</taxon>
        <taxon>Candidatus Auribacteria</taxon>
        <taxon>Candidatus Auribacterales</taxon>
        <taxon>Candidatus Auribacteraceae</taxon>
        <taxon>Candidatus Auribacter</taxon>
    </lineage>
</organism>
<feature type="transmembrane region" description="Helical" evidence="4">
    <location>
        <begin position="120"/>
        <end position="139"/>
    </location>
</feature>
<dbReference type="Gene3D" id="3.10.580.10">
    <property type="entry name" value="CBS-domain"/>
    <property type="match status" value="1"/>
</dbReference>
<dbReference type="EMBL" id="QZJZ01000085">
    <property type="protein sequence ID" value="RJP57164.1"/>
    <property type="molecule type" value="Genomic_DNA"/>
</dbReference>